<dbReference type="Proteomes" id="UP000199408">
    <property type="component" value="Unassembled WGS sequence"/>
</dbReference>
<dbReference type="PROSITE" id="PS50110">
    <property type="entry name" value="RESPONSE_REGULATORY"/>
    <property type="match status" value="1"/>
</dbReference>
<name>A0A1C5GKY4_9ACTN</name>
<dbReference type="GO" id="GO:0003677">
    <property type="term" value="F:DNA binding"/>
    <property type="evidence" value="ECO:0007669"/>
    <property type="project" value="UniProtKB-KW"/>
</dbReference>
<dbReference type="InterPro" id="IPR001789">
    <property type="entry name" value="Sig_transdc_resp-reg_receiver"/>
</dbReference>
<dbReference type="SUPFAM" id="SSF46894">
    <property type="entry name" value="C-terminal effector domain of the bipartite response regulators"/>
    <property type="match status" value="1"/>
</dbReference>
<feature type="modified residue" description="4-aspartylphosphate" evidence="5">
    <location>
        <position position="52"/>
    </location>
</feature>
<organism evidence="8 9">
    <name type="scientific">Micromonospora halophytica</name>
    <dbReference type="NCBI Taxonomy" id="47864"/>
    <lineage>
        <taxon>Bacteria</taxon>
        <taxon>Bacillati</taxon>
        <taxon>Actinomycetota</taxon>
        <taxon>Actinomycetes</taxon>
        <taxon>Micromonosporales</taxon>
        <taxon>Micromonosporaceae</taxon>
        <taxon>Micromonospora</taxon>
    </lineage>
</organism>
<evidence type="ECO:0000256" key="5">
    <source>
        <dbReference type="PROSITE-ProRule" id="PRU00169"/>
    </source>
</evidence>
<dbReference type="EMBL" id="FMDN01000001">
    <property type="protein sequence ID" value="SCG34423.1"/>
    <property type="molecule type" value="Genomic_DNA"/>
</dbReference>
<feature type="domain" description="HTH luxR-type" evidence="6">
    <location>
        <begin position="146"/>
        <end position="221"/>
    </location>
</feature>
<dbReference type="InterPro" id="IPR016032">
    <property type="entry name" value="Sig_transdc_resp-reg_C-effctor"/>
</dbReference>
<gene>
    <name evidence="8" type="ORF">GA0070560_101280</name>
</gene>
<evidence type="ECO:0000256" key="3">
    <source>
        <dbReference type="ARBA" id="ARBA00023125"/>
    </source>
</evidence>
<dbReference type="InterPro" id="IPR000792">
    <property type="entry name" value="Tscrpt_reg_LuxR_C"/>
</dbReference>
<dbReference type="STRING" id="47864.GA0070560_101280"/>
<evidence type="ECO:0000259" key="6">
    <source>
        <dbReference type="PROSITE" id="PS50043"/>
    </source>
</evidence>
<keyword evidence="2" id="KW-0805">Transcription regulation</keyword>
<dbReference type="GO" id="GO:0000160">
    <property type="term" value="P:phosphorelay signal transduction system"/>
    <property type="evidence" value="ECO:0007669"/>
    <property type="project" value="InterPro"/>
</dbReference>
<feature type="domain" description="Response regulatory" evidence="7">
    <location>
        <begin position="2"/>
        <end position="124"/>
    </location>
</feature>
<evidence type="ECO:0000259" key="7">
    <source>
        <dbReference type="PROSITE" id="PS50110"/>
    </source>
</evidence>
<proteinExistence type="predicted"/>
<reference evidence="9" key="1">
    <citation type="submission" date="2016-06" db="EMBL/GenBank/DDBJ databases">
        <authorList>
            <person name="Varghese N."/>
        </authorList>
    </citation>
    <scope>NUCLEOTIDE SEQUENCE [LARGE SCALE GENOMIC DNA]</scope>
    <source>
        <strain evidence="9">DSM 43171</strain>
    </source>
</reference>
<dbReference type="SMART" id="SM00448">
    <property type="entry name" value="REC"/>
    <property type="match status" value="1"/>
</dbReference>
<dbReference type="PANTHER" id="PTHR43214">
    <property type="entry name" value="TWO-COMPONENT RESPONSE REGULATOR"/>
    <property type="match status" value="1"/>
</dbReference>
<dbReference type="OrthoDB" id="9808843at2"/>
<dbReference type="InterPro" id="IPR011006">
    <property type="entry name" value="CheY-like_superfamily"/>
</dbReference>
<dbReference type="PROSITE" id="PS50043">
    <property type="entry name" value="HTH_LUXR_2"/>
    <property type="match status" value="1"/>
</dbReference>
<sequence length="225" mass="24296">MRIGIVEDQPLLRTALAEVLSARGMAVVGVAGDPAEALRLGDRERPDVMLLDIRLPPTFVDEGLQIAEAMRRRHPTVGLLVLSSHAEVAFAQRLLSMEEDTRGVGYLLKERVGEVAELADAVRRVAGGEVIVDRCLIQRLMARPRLGDPLDRLSPHERRVLALVAEGRSNLGIAEQMGCQVGTVEKHLSAITGKLRLIPGDARARRGINVRVLATLAFLGGTGTG</sequence>
<dbReference type="PROSITE" id="PS00622">
    <property type="entry name" value="HTH_LUXR_1"/>
    <property type="match status" value="1"/>
</dbReference>
<keyword evidence="1 5" id="KW-0597">Phosphoprotein</keyword>
<dbReference type="AlphaFoldDB" id="A0A1C5GKY4"/>
<evidence type="ECO:0000256" key="2">
    <source>
        <dbReference type="ARBA" id="ARBA00023015"/>
    </source>
</evidence>
<keyword evidence="4" id="KW-0804">Transcription</keyword>
<dbReference type="Gene3D" id="3.40.50.2300">
    <property type="match status" value="1"/>
</dbReference>
<dbReference type="InterPro" id="IPR039420">
    <property type="entry name" value="WalR-like"/>
</dbReference>
<dbReference type="SUPFAM" id="SSF52172">
    <property type="entry name" value="CheY-like"/>
    <property type="match status" value="1"/>
</dbReference>
<evidence type="ECO:0000256" key="1">
    <source>
        <dbReference type="ARBA" id="ARBA00022553"/>
    </source>
</evidence>
<dbReference type="PANTHER" id="PTHR43214:SF24">
    <property type="entry name" value="TRANSCRIPTIONAL REGULATORY PROTEIN NARL-RELATED"/>
    <property type="match status" value="1"/>
</dbReference>
<keyword evidence="3" id="KW-0238">DNA-binding</keyword>
<protein>
    <submittedName>
        <fullName evidence="8">Two component transcriptional regulator, LuxR family</fullName>
    </submittedName>
</protein>
<dbReference type="PRINTS" id="PR00038">
    <property type="entry name" value="HTHLUXR"/>
</dbReference>
<dbReference type="Pfam" id="PF00196">
    <property type="entry name" value="GerE"/>
    <property type="match status" value="1"/>
</dbReference>
<dbReference type="InterPro" id="IPR058245">
    <property type="entry name" value="NreC/VraR/RcsB-like_REC"/>
</dbReference>
<evidence type="ECO:0000313" key="8">
    <source>
        <dbReference type="EMBL" id="SCG34423.1"/>
    </source>
</evidence>
<accession>A0A1C5GKY4</accession>
<dbReference type="CDD" id="cd17535">
    <property type="entry name" value="REC_NarL-like"/>
    <property type="match status" value="1"/>
</dbReference>
<dbReference type="GO" id="GO:0006355">
    <property type="term" value="P:regulation of DNA-templated transcription"/>
    <property type="evidence" value="ECO:0007669"/>
    <property type="project" value="InterPro"/>
</dbReference>
<evidence type="ECO:0000313" key="9">
    <source>
        <dbReference type="Proteomes" id="UP000199408"/>
    </source>
</evidence>
<keyword evidence="9" id="KW-1185">Reference proteome</keyword>
<evidence type="ECO:0000256" key="4">
    <source>
        <dbReference type="ARBA" id="ARBA00023163"/>
    </source>
</evidence>
<dbReference type="RefSeq" id="WP_091290198.1">
    <property type="nucleotide sequence ID" value="NZ_FMDN01000001.1"/>
</dbReference>
<dbReference type="Pfam" id="PF00072">
    <property type="entry name" value="Response_reg"/>
    <property type="match status" value="1"/>
</dbReference>
<dbReference type="SMART" id="SM00421">
    <property type="entry name" value="HTH_LUXR"/>
    <property type="match status" value="1"/>
</dbReference>